<keyword evidence="4 5" id="KW-0269">Exonuclease</keyword>
<dbReference type="AlphaFoldDB" id="A0A8J7MKU4"/>
<dbReference type="GO" id="GO:0005737">
    <property type="term" value="C:cytoplasm"/>
    <property type="evidence" value="ECO:0007669"/>
    <property type="project" value="UniProtKB-SubCell"/>
</dbReference>
<dbReference type="EMBL" id="JAENIM010000047">
    <property type="protein sequence ID" value="MBK1792868.1"/>
    <property type="molecule type" value="Genomic_DNA"/>
</dbReference>
<comment type="caution">
    <text evidence="9">The sequence shown here is derived from an EMBL/GenBank/DDBJ whole genome shotgun (WGS) entry which is preliminary data.</text>
</comment>
<keyword evidence="1 5" id="KW-0963">Cytoplasm</keyword>
<proteinExistence type="inferred from homology"/>
<evidence type="ECO:0000256" key="1">
    <source>
        <dbReference type="ARBA" id="ARBA00022490"/>
    </source>
</evidence>
<keyword evidence="3 5" id="KW-0378">Hydrolase</keyword>
<dbReference type="GO" id="GO:0003676">
    <property type="term" value="F:nucleic acid binding"/>
    <property type="evidence" value="ECO:0007669"/>
    <property type="project" value="InterPro"/>
</dbReference>
<dbReference type="GO" id="GO:0009318">
    <property type="term" value="C:exodeoxyribonuclease VII complex"/>
    <property type="evidence" value="ECO:0007669"/>
    <property type="project" value="UniProtKB-UniRule"/>
</dbReference>
<comment type="subunit">
    <text evidence="5">Heterooligomer composed of large and small subunits.</text>
</comment>
<accession>A0A8J7MKU4</accession>
<evidence type="ECO:0000256" key="4">
    <source>
        <dbReference type="ARBA" id="ARBA00022839"/>
    </source>
</evidence>
<dbReference type="Pfam" id="PF02601">
    <property type="entry name" value="Exonuc_VII_L"/>
    <property type="match status" value="1"/>
</dbReference>
<feature type="domain" description="Exonuclease VII large subunit C-terminal" evidence="7">
    <location>
        <begin position="124"/>
        <end position="443"/>
    </location>
</feature>
<dbReference type="GO" id="GO:0008855">
    <property type="term" value="F:exodeoxyribonuclease VII activity"/>
    <property type="evidence" value="ECO:0007669"/>
    <property type="project" value="UniProtKB-UniRule"/>
</dbReference>
<dbReference type="EC" id="3.1.11.6" evidence="5"/>
<evidence type="ECO:0000256" key="2">
    <source>
        <dbReference type="ARBA" id="ARBA00022722"/>
    </source>
</evidence>
<dbReference type="RefSeq" id="WP_200312873.1">
    <property type="nucleotide sequence ID" value="NZ_JAENIM010000047.1"/>
</dbReference>
<keyword evidence="10" id="KW-1185">Reference proteome</keyword>
<evidence type="ECO:0000313" key="10">
    <source>
        <dbReference type="Proteomes" id="UP000624703"/>
    </source>
</evidence>
<dbReference type="InterPro" id="IPR020579">
    <property type="entry name" value="Exonuc_VII_lsu_C"/>
</dbReference>
<feature type="domain" description="OB-fold nucleic acid binding" evidence="8">
    <location>
        <begin position="8"/>
        <end position="101"/>
    </location>
</feature>
<dbReference type="Proteomes" id="UP000624703">
    <property type="component" value="Unassembled WGS sequence"/>
</dbReference>
<evidence type="ECO:0000259" key="7">
    <source>
        <dbReference type="Pfam" id="PF02601"/>
    </source>
</evidence>
<dbReference type="InterPro" id="IPR025824">
    <property type="entry name" value="OB-fold_nuc-bd_dom"/>
</dbReference>
<dbReference type="Pfam" id="PF13742">
    <property type="entry name" value="tRNA_anti_2"/>
    <property type="match status" value="1"/>
</dbReference>
<name>A0A8J7MKU4_9BACT</name>
<evidence type="ECO:0000256" key="3">
    <source>
        <dbReference type="ARBA" id="ARBA00022801"/>
    </source>
</evidence>
<dbReference type="CDD" id="cd04489">
    <property type="entry name" value="ExoVII_LU_OBF"/>
    <property type="match status" value="1"/>
</dbReference>
<comment type="function">
    <text evidence="5">Bidirectionally degrades single-stranded DNA into large acid-insoluble oligonucleotides, which are then degraded further into small acid-soluble oligonucleotides.</text>
</comment>
<comment type="catalytic activity">
    <reaction evidence="5 6">
        <text>Exonucleolytic cleavage in either 5'- to 3'- or 3'- to 5'-direction to yield nucleoside 5'-phosphates.</text>
        <dbReference type="EC" id="3.1.11.6"/>
    </reaction>
</comment>
<dbReference type="GO" id="GO:0006308">
    <property type="term" value="P:DNA catabolic process"/>
    <property type="evidence" value="ECO:0007669"/>
    <property type="project" value="UniProtKB-UniRule"/>
</dbReference>
<dbReference type="PANTHER" id="PTHR30008:SF0">
    <property type="entry name" value="EXODEOXYRIBONUCLEASE 7 LARGE SUBUNIT"/>
    <property type="match status" value="1"/>
</dbReference>
<evidence type="ECO:0000313" key="9">
    <source>
        <dbReference type="EMBL" id="MBK1792868.1"/>
    </source>
</evidence>
<reference evidence="9" key="1">
    <citation type="submission" date="2021-01" db="EMBL/GenBank/DDBJ databases">
        <title>Modified the classification status of verrucomicrobia.</title>
        <authorList>
            <person name="Feng X."/>
        </authorList>
    </citation>
    <scope>NUCLEOTIDE SEQUENCE</scope>
    <source>
        <strain evidence="9">_KCTC 22039</strain>
    </source>
</reference>
<keyword evidence="2 5" id="KW-0540">Nuclease</keyword>
<dbReference type="HAMAP" id="MF_00378">
    <property type="entry name" value="Exonuc_7_L"/>
    <property type="match status" value="1"/>
</dbReference>
<protein>
    <recommendedName>
        <fullName evidence="5">Exodeoxyribonuclease 7 large subunit</fullName>
        <ecNumber evidence="5">3.1.11.6</ecNumber>
    </recommendedName>
    <alternativeName>
        <fullName evidence="5">Exodeoxyribonuclease VII large subunit</fullName>
        <shortName evidence="5">Exonuclease VII large subunit</shortName>
    </alternativeName>
</protein>
<sequence length="448" mass="49719">MSADPNTITVTRLVRRMRNLLEIELGELWVEGEISNLRRQASGHCYFTLKDDGAQVSCVLFRGNARYAKVQPDNGLKVKVFGEVSVYEARGQLQMIIKKVEPLGAGDLQARFEALKQKLNAEGLFDASHKKPLPKFAQKIGLITSPSGAALQDMLNVLSRRAPWVQPILYPVQVQGAGAERGIARAIHQWSNPEKFNLPEVDLIIVGRGGGSLEDLWNFNEEIVARCMHACPTPIISAVGHEIDFTIADFVADHRAPTPSAAAEIAVPNGADLRHKVEVLRQAMRRSVANKLRHHDTQLASIRRTAIPKNPERLLSQAIQKVDNSRDQLESAAHKHLDHLTARLEKIQLRHEHVHPEKVMLRRAEKLDQLDRSLKNALDHQLDNKAKKLNQLAGMLRTLGPESVLSRGYSITLDAAGKVVTKESDVSSGDILTTKLHQGELSSTVNDK</sequence>
<organism evidence="9 10">
    <name type="scientific">Persicirhabdus sediminis</name>
    <dbReference type="NCBI Taxonomy" id="454144"/>
    <lineage>
        <taxon>Bacteria</taxon>
        <taxon>Pseudomonadati</taxon>
        <taxon>Verrucomicrobiota</taxon>
        <taxon>Verrucomicrobiia</taxon>
        <taxon>Verrucomicrobiales</taxon>
        <taxon>Verrucomicrobiaceae</taxon>
        <taxon>Persicirhabdus</taxon>
    </lineage>
</organism>
<dbReference type="InterPro" id="IPR003753">
    <property type="entry name" value="Exonuc_VII_L"/>
</dbReference>
<evidence type="ECO:0000256" key="5">
    <source>
        <dbReference type="HAMAP-Rule" id="MF_00378"/>
    </source>
</evidence>
<comment type="subcellular location">
    <subcellularLocation>
        <location evidence="5 6">Cytoplasm</location>
    </subcellularLocation>
</comment>
<dbReference type="PANTHER" id="PTHR30008">
    <property type="entry name" value="EXODEOXYRIBONUCLEASE 7 LARGE SUBUNIT"/>
    <property type="match status" value="1"/>
</dbReference>
<dbReference type="NCBIfam" id="TIGR00237">
    <property type="entry name" value="xseA"/>
    <property type="match status" value="1"/>
</dbReference>
<evidence type="ECO:0000259" key="8">
    <source>
        <dbReference type="Pfam" id="PF13742"/>
    </source>
</evidence>
<evidence type="ECO:0000256" key="6">
    <source>
        <dbReference type="RuleBase" id="RU004355"/>
    </source>
</evidence>
<comment type="similarity">
    <text evidence="5 6">Belongs to the XseA family.</text>
</comment>
<gene>
    <name evidence="5 9" type="primary">xseA</name>
    <name evidence="9" type="ORF">JIN82_17010</name>
</gene>